<organism evidence="2 3">
    <name type="scientific">Carnegiea gigantea</name>
    <dbReference type="NCBI Taxonomy" id="171969"/>
    <lineage>
        <taxon>Eukaryota</taxon>
        <taxon>Viridiplantae</taxon>
        <taxon>Streptophyta</taxon>
        <taxon>Embryophyta</taxon>
        <taxon>Tracheophyta</taxon>
        <taxon>Spermatophyta</taxon>
        <taxon>Magnoliopsida</taxon>
        <taxon>eudicotyledons</taxon>
        <taxon>Gunneridae</taxon>
        <taxon>Pentapetalae</taxon>
        <taxon>Caryophyllales</taxon>
        <taxon>Cactineae</taxon>
        <taxon>Cactaceae</taxon>
        <taxon>Cactoideae</taxon>
        <taxon>Echinocereeae</taxon>
        <taxon>Carnegiea</taxon>
    </lineage>
</organism>
<reference evidence="2" key="1">
    <citation type="submission" date="2022-04" db="EMBL/GenBank/DDBJ databases">
        <title>Carnegiea gigantea Genome sequencing and assembly v2.</title>
        <authorList>
            <person name="Copetti D."/>
            <person name="Sanderson M.J."/>
            <person name="Burquez A."/>
            <person name="Wojciechowski M.F."/>
        </authorList>
    </citation>
    <scope>NUCLEOTIDE SEQUENCE</scope>
    <source>
        <strain evidence="2">SGP5-SGP5p</strain>
        <tissue evidence="2">Aerial part</tissue>
    </source>
</reference>
<name>A0A9Q1KTD0_9CARY</name>
<evidence type="ECO:0000313" key="3">
    <source>
        <dbReference type="Proteomes" id="UP001153076"/>
    </source>
</evidence>
<protein>
    <recommendedName>
        <fullName evidence="1">Reverse transcriptase zinc-binding domain-containing protein</fullName>
    </recommendedName>
</protein>
<dbReference type="OrthoDB" id="1717299at2759"/>
<gene>
    <name evidence="2" type="ORF">Cgig2_002277</name>
</gene>
<evidence type="ECO:0000313" key="2">
    <source>
        <dbReference type="EMBL" id="KAJ8449480.1"/>
    </source>
</evidence>
<dbReference type="AlphaFoldDB" id="A0A9Q1KTD0"/>
<keyword evidence="3" id="KW-1185">Reference proteome</keyword>
<dbReference type="InterPro" id="IPR026960">
    <property type="entry name" value="RVT-Znf"/>
</dbReference>
<accession>A0A9Q1KTD0</accession>
<sequence length="160" mass="18588">MVLWRLKRRRFNRPSSLKSILLGEPSHMDRLLICKEAGTWRKELVHRMLPIDADMVLELPLYTSWPSDKLIWNFAANGLFSVRLASSSFQGTKDFWRLVWGLNVSPRIKLFTWRVGISALRTRANLSRRLPNFSMSCAVCGAMEESNLHSLLYYPMAMEI</sequence>
<dbReference type="EMBL" id="JAKOGI010000021">
    <property type="protein sequence ID" value="KAJ8449480.1"/>
    <property type="molecule type" value="Genomic_DNA"/>
</dbReference>
<dbReference type="Proteomes" id="UP001153076">
    <property type="component" value="Unassembled WGS sequence"/>
</dbReference>
<dbReference type="Pfam" id="PF13966">
    <property type="entry name" value="zf-RVT"/>
    <property type="match status" value="1"/>
</dbReference>
<proteinExistence type="predicted"/>
<feature type="domain" description="Reverse transcriptase zinc-binding" evidence="1">
    <location>
        <begin position="92"/>
        <end position="157"/>
    </location>
</feature>
<evidence type="ECO:0000259" key="1">
    <source>
        <dbReference type="Pfam" id="PF13966"/>
    </source>
</evidence>
<comment type="caution">
    <text evidence="2">The sequence shown here is derived from an EMBL/GenBank/DDBJ whole genome shotgun (WGS) entry which is preliminary data.</text>
</comment>